<evidence type="ECO:0000256" key="3">
    <source>
        <dbReference type="ARBA" id="ARBA00006828"/>
    </source>
</evidence>
<evidence type="ECO:0000256" key="4">
    <source>
        <dbReference type="ARBA" id="ARBA00022490"/>
    </source>
</evidence>
<comment type="subcellular location">
    <subcellularLocation>
        <location evidence="2">Cytoplasm</location>
    </subcellularLocation>
    <subcellularLocation>
        <location evidence="1">Nucleus</location>
    </subcellularLocation>
</comment>
<feature type="coiled-coil region" evidence="8">
    <location>
        <begin position="926"/>
        <end position="954"/>
    </location>
</feature>
<evidence type="ECO:0000313" key="10">
    <source>
        <dbReference type="EMBL" id="ROJ30583.1"/>
    </source>
</evidence>
<evidence type="ECO:0000256" key="2">
    <source>
        <dbReference type="ARBA" id="ARBA00004496"/>
    </source>
</evidence>
<dbReference type="InterPro" id="IPR027417">
    <property type="entry name" value="P-loop_NTPase"/>
</dbReference>
<dbReference type="PROSITE" id="PS51717">
    <property type="entry name" value="G_VLIG"/>
    <property type="match status" value="1"/>
</dbReference>
<evidence type="ECO:0000256" key="1">
    <source>
        <dbReference type="ARBA" id="ARBA00004123"/>
    </source>
</evidence>
<dbReference type="GO" id="GO:0005737">
    <property type="term" value="C:cytoplasm"/>
    <property type="evidence" value="ECO:0007669"/>
    <property type="project" value="UniProtKB-SubCell"/>
</dbReference>
<keyword evidence="7" id="KW-0539">Nucleus</keyword>
<accession>A0A3N0XSM4</accession>
<dbReference type="EMBL" id="RJVU01061863">
    <property type="protein sequence ID" value="ROJ30583.1"/>
    <property type="molecule type" value="Genomic_DNA"/>
</dbReference>
<dbReference type="SUPFAM" id="SSF52540">
    <property type="entry name" value="P-loop containing nucleoside triphosphate hydrolases"/>
    <property type="match status" value="1"/>
</dbReference>
<protein>
    <submittedName>
        <fullName evidence="10">Interferon-induced very large GTPase 1</fullName>
    </submittedName>
</protein>
<keyword evidence="6" id="KW-0342">GTP-binding</keyword>
<evidence type="ECO:0000256" key="5">
    <source>
        <dbReference type="ARBA" id="ARBA00022741"/>
    </source>
</evidence>
<feature type="domain" description="VLIG-type G" evidence="9">
    <location>
        <begin position="590"/>
        <end position="835"/>
    </location>
</feature>
<dbReference type="Pfam" id="PF25496">
    <property type="entry name" value="URGCP"/>
    <property type="match status" value="1"/>
</dbReference>
<keyword evidence="5" id="KW-0547">Nucleotide-binding</keyword>
<evidence type="ECO:0000259" key="9">
    <source>
        <dbReference type="PROSITE" id="PS51717"/>
    </source>
</evidence>
<evidence type="ECO:0000313" key="11">
    <source>
        <dbReference type="Proteomes" id="UP000281406"/>
    </source>
</evidence>
<comment type="caution">
    <text evidence="10">The sequence shown here is derived from an EMBL/GenBank/DDBJ whole genome shotgun (WGS) entry which is preliminary data.</text>
</comment>
<evidence type="ECO:0000256" key="7">
    <source>
        <dbReference type="ARBA" id="ARBA00023242"/>
    </source>
</evidence>
<organism evidence="10 11">
    <name type="scientific">Anabarilius grahami</name>
    <name type="common">Kanglang fish</name>
    <name type="synonym">Barilius grahami</name>
    <dbReference type="NCBI Taxonomy" id="495550"/>
    <lineage>
        <taxon>Eukaryota</taxon>
        <taxon>Metazoa</taxon>
        <taxon>Chordata</taxon>
        <taxon>Craniata</taxon>
        <taxon>Vertebrata</taxon>
        <taxon>Euteleostomi</taxon>
        <taxon>Actinopterygii</taxon>
        <taxon>Neopterygii</taxon>
        <taxon>Teleostei</taxon>
        <taxon>Ostariophysi</taxon>
        <taxon>Cypriniformes</taxon>
        <taxon>Xenocyprididae</taxon>
        <taxon>Xenocypridinae</taxon>
        <taxon>Xenocypridinae incertae sedis</taxon>
        <taxon>Anabarilius</taxon>
    </lineage>
</organism>
<dbReference type="InterPro" id="IPR057365">
    <property type="entry name" value="URGCP"/>
</dbReference>
<dbReference type="PANTHER" id="PTHR22796:SF6">
    <property type="entry name" value="INTERFERON-INDUCED VERY LARGE GTPASE 1-RELATED"/>
    <property type="match status" value="1"/>
</dbReference>
<proteinExistence type="inferred from homology"/>
<dbReference type="Gene3D" id="3.40.50.300">
    <property type="entry name" value="P-loop containing nucleotide triphosphate hydrolases"/>
    <property type="match status" value="1"/>
</dbReference>
<keyword evidence="8" id="KW-0175">Coiled coil</keyword>
<dbReference type="InterPro" id="IPR058641">
    <property type="entry name" value="GVIN1_dom"/>
</dbReference>
<keyword evidence="4" id="KW-0963">Cytoplasm</keyword>
<dbReference type="GO" id="GO:0005634">
    <property type="term" value="C:nucleus"/>
    <property type="evidence" value="ECO:0007669"/>
    <property type="project" value="UniProtKB-SubCell"/>
</dbReference>
<keyword evidence="11" id="KW-1185">Reference proteome</keyword>
<dbReference type="Proteomes" id="UP000281406">
    <property type="component" value="Unassembled WGS sequence"/>
</dbReference>
<evidence type="ECO:0000256" key="6">
    <source>
        <dbReference type="ARBA" id="ARBA00023134"/>
    </source>
</evidence>
<dbReference type="Pfam" id="PF25974">
    <property type="entry name" value="URGCP_9th"/>
    <property type="match status" value="1"/>
</dbReference>
<dbReference type="InterPro" id="IPR030383">
    <property type="entry name" value="G_VLIG_dom"/>
</dbReference>
<reference evidence="10 11" key="1">
    <citation type="submission" date="2018-10" db="EMBL/GenBank/DDBJ databases">
        <title>Genome assembly for a Yunnan-Guizhou Plateau 3E fish, Anabarilius grahami (Regan), and its evolutionary and genetic applications.</title>
        <authorList>
            <person name="Jiang W."/>
        </authorList>
    </citation>
    <scope>NUCLEOTIDE SEQUENCE [LARGE SCALE GENOMIC DNA]</scope>
    <source>
        <strain evidence="10">AG-KIZ</strain>
        <tissue evidence="10">Muscle</tissue>
    </source>
</reference>
<name>A0A3N0XSM4_ANAGA</name>
<sequence length="1522" mass="177401">MRAADVLQLMAHSLQSNESCAEEELVLSFLQKLLMMNYRARYINVKKNTEEDHTQQRDNISSEDSGDILKAISFSKKGTSQSERIHPMDVQMAVFHCADGFLKQLMVTKLSQCQFALPLLVPDPFTQQIEFPLWTFRQINKSWKKKQTNNETISQTQSIYKAKTPMVFFFRFGSVSSSKSQLMNSLINEKHNTFFHRNCPGSSRTRELIDGVVEIAWFCPSGKNTDKFTDCVAFCNLHGDAGEHEKQLQILTEMSSVNVVLLPELQRNDKSTAIMQKLFTNKKPLICLLTEDDSTVFEMKKWKYKIGLKDRNQSDVSEELRRAINDCLSESSYIFRLPGVSKHLDIRVDEEEDEDCRRGRETAEQMMSLLEKKDLPEIKESFLPHQGKLWHQWSQKNKELHRPQGDETEMDISRKQTEMEKIREQQHKSKISDFMKLFIKEMNLHDEHEKMFFLKWLRILLDEYTSVDLCVIHHKYNEKWSTVLKLKENYDKPDQLKAEQTELERISEELQAATFGLEHIMREIGQIYESCSSVKKNKKDLQVHFSSLLSLAAEMMISGFPLELMDGDAAHVPLIWISAVLDELIQKLGDKRVFVLSVLGIQSSGKSTMLNAMFGLQFAVSAGRCTRGAFMQLVKVSDEMKTQMNFDYILVVDTEGLRALELAGRSTRHHDNELATFVVGLGNLTLINIFGENPAEMQDTLQIVVQAFLRMKKVRLNPSCVFVHQNVSDVTAGEKNMEGKRRLQETLDEMTKLAAKEEVCDAERFSDVIRFDVQNDVKYFAQFWEGSPPMAPPNPNYCENIQELKESIVSHASKSNGMMMKDLKVRIKDLWEALLKERFVFSFRNSLEIAAYRKLETKYSKWSWSLRSAMMETENKLHNKIYNEAIHEVDETDLQIELKETSKVVKKSMSEFFEKDKDKDILIQWKTSFEIKIKELQENIVRETKRKLNEILQQRDLKKKIDAQRTHHENTLFEKSKKLALKLKHKTNDEKTLKKEFDLFWEQSVKKIIRDTPVIKDIDIMRDVREILSDIYGSINVDHWRESSECKDVFSVPSYSDYVQFKKSSGFFTNAIRSAKEKLGYVLPKEDETQIRSLVTDIVQQTDRMIQSFNMSKMGYNISCIQQLTGYIKKRVAEHQDGPVKYVFKIEFFMDLVLSICKRANKTITDQHRLFRESNDPVIYVEKKRGEYYSIFQKYCHGAASAAIFGEMRSNCESLNGNRSNMEKHILKTLAQEKNFEKYMDYIKTPRDHFQSFIRDEVSQYITDKFSVSVLPKMKENIELLQQKIMEAAHESTEHVQKNRGDVGLWLKSFTQKLSDELIFSEKDLSGVKHDDVDDFNLLEDVIKKELPAITSDISKEFKIDVFDEKLDLKFRPDELLIDHFCQCCWVQCPFCTAICTNTIENHDGDHSVPFHRVDGINGWHYTQSQKLCSDICTNLVTSDKTFLVSDNYFPYKEYRTAGGVYAKWSITPDLSELPYWKWFVCRFKKDLENRFNKTFEGQGKIPDEWRKLTKQDAIDCLDKYL</sequence>
<dbReference type="GO" id="GO:0005525">
    <property type="term" value="F:GTP binding"/>
    <property type="evidence" value="ECO:0007669"/>
    <property type="project" value="UniProtKB-KW"/>
</dbReference>
<dbReference type="PANTHER" id="PTHR22796">
    <property type="entry name" value="URG4-RELATED"/>
    <property type="match status" value="1"/>
</dbReference>
<dbReference type="OrthoDB" id="1597724at2759"/>
<comment type="similarity">
    <text evidence="3">Belongs to the TRAFAC class dynamin-like GTPase superfamily. Very large inducible GTPase (VLIG) family.</text>
</comment>
<dbReference type="Pfam" id="PF25683">
    <property type="entry name" value="URGCP_GTPase"/>
    <property type="match status" value="1"/>
</dbReference>
<evidence type="ECO:0000256" key="8">
    <source>
        <dbReference type="SAM" id="Coils"/>
    </source>
</evidence>
<gene>
    <name evidence="10" type="ORF">DPX16_1562</name>
</gene>